<organism evidence="13 14">
    <name type="scientific">Thermobaculum terrenum (strain ATCC BAA-798 / CCMEE 7001 / YNP1)</name>
    <dbReference type="NCBI Taxonomy" id="525904"/>
    <lineage>
        <taxon>Bacteria</taxon>
        <taxon>Bacillati</taxon>
        <taxon>Chloroflexota</taxon>
        <taxon>Chloroflexia</taxon>
        <taxon>Candidatus Thermobaculales</taxon>
        <taxon>Candidatus Thermobaculaceae</taxon>
        <taxon>Thermobaculum</taxon>
    </lineage>
</organism>
<evidence type="ECO:0000256" key="5">
    <source>
        <dbReference type="ARBA" id="ARBA00022977"/>
    </source>
</evidence>
<dbReference type="EMBL" id="CP001825">
    <property type="protein sequence ID" value="ACZ42131.1"/>
    <property type="molecule type" value="Genomic_DNA"/>
</dbReference>
<evidence type="ECO:0000256" key="9">
    <source>
        <dbReference type="HAMAP-Rule" id="MF_00097"/>
    </source>
</evidence>
<dbReference type="InterPro" id="IPR013785">
    <property type="entry name" value="Aldolase_TIM"/>
</dbReference>
<dbReference type="InterPro" id="IPR034291">
    <property type="entry name" value="TMP_synthase"/>
</dbReference>
<evidence type="ECO:0000256" key="7">
    <source>
        <dbReference type="ARBA" id="ARBA00047851"/>
    </source>
</evidence>
<dbReference type="GO" id="GO:0009229">
    <property type="term" value="P:thiamine diphosphate biosynthetic process"/>
    <property type="evidence" value="ECO:0007669"/>
    <property type="project" value="UniProtKB-UniRule"/>
</dbReference>
<dbReference type="PANTHER" id="PTHR20857:SF23">
    <property type="entry name" value="THIAMINE BIOSYNTHETIC BIFUNCTIONAL ENZYME"/>
    <property type="match status" value="1"/>
</dbReference>
<dbReference type="NCBIfam" id="TIGR00693">
    <property type="entry name" value="thiE"/>
    <property type="match status" value="1"/>
</dbReference>
<sequence>MPTKALNFSLYVITDPDLSGGRMHTEVAKLALEGGANVIEFRDKRATVRRQYEVAKQLRELTKQYNAYLIINDRPDIAMAVEADGVHLGPEDLPIEVVRKLVGDTMLIAASAYDPQEALEAQEAGADFIVARPLFRTRWAIDKGPSMGIDGLRRLTQTVNIPVVPVGGIRVDNLKDVMSTGVLCPGVTTAIVGADDPKSAAQEIRKLVDSLRVAASS</sequence>
<dbReference type="HOGENOM" id="CLU_018272_3_2_0"/>
<evidence type="ECO:0000256" key="8">
    <source>
        <dbReference type="ARBA" id="ARBA00047883"/>
    </source>
</evidence>
<dbReference type="InterPro" id="IPR022998">
    <property type="entry name" value="ThiamineP_synth_TenI"/>
</dbReference>
<feature type="binding site" evidence="9">
    <location>
        <position position="168"/>
    </location>
    <ligand>
        <name>2-[(2R,5Z)-2-carboxy-4-methylthiazol-5(2H)-ylidene]ethyl phosphate</name>
        <dbReference type="ChEBI" id="CHEBI:62899"/>
    </ligand>
</feature>
<dbReference type="Pfam" id="PF02581">
    <property type="entry name" value="TMP-TENI"/>
    <property type="match status" value="1"/>
</dbReference>
<evidence type="ECO:0000256" key="10">
    <source>
        <dbReference type="RuleBase" id="RU003826"/>
    </source>
</evidence>
<dbReference type="CDD" id="cd00564">
    <property type="entry name" value="TMP_TenI"/>
    <property type="match status" value="1"/>
</dbReference>
<reference evidence="14" key="1">
    <citation type="journal article" date="2010" name="Stand. Genomic Sci.">
        <title>Complete genome sequence of 'Thermobaculum terrenum' type strain (YNP1).</title>
        <authorList>
            <person name="Kiss H."/>
            <person name="Cleland D."/>
            <person name="Lapidus A."/>
            <person name="Lucas S."/>
            <person name="Glavina Del Rio T."/>
            <person name="Nolan M."/>
            <person name="Tice H."/>
            <person name="Han C."/>
            <person name="Goodwin L."/>
            <person name="Pitluck S."/>
            <person name="Liolios K."/>
            <person name="Ivanova N."/>
            <person name="Mavromatis K."/>
            <person name="Ovchinnikova G."/>
            <person name="Pati A."/>
            <person name="Chen A."/>
            <person name="Palaniappan K."/>
            <person name="Land M."/>
            <person name="Hauser L."/>
            <person name="Chang Y."/>
            <person name="Jeffries C."/>
            <person name="Lu M."/>
            <person name="Brettin T."/>
            <person name="Detter J."/>
            <person name="Goker M."/>
            <person name="Tindall B."/>
            <person name="Beck B."/>
            <person name="McDermott T."/>
            <person name="Woyke T."/>
            <person name="Bristow J."/>
            <person name="Eisen J."/>
            <person name="Markowitz V."/>
            <person name="Hugenholtz P."/>
            <person name="Kyrpides N."/>
            <person name="Klenk H."/>
            <person name="Cheng J."/>
        </authorList>
    </citation>
    <scope>NUCLEOTIDE SEQUENCE [LARGE SCALE GENOMIC DNA]</scope>
    <source>
        <strain evidence="14">ATCC BAA-798 / YNP1</strain>
    </source>
</reference>
<dbReference type="GO" id="GO:0000287">
    <property type="term" value="F:magnesium ion binding"/>
    <property type="evidence" value="ECO:0007669"/>
    <property type="project" value="UniProtKB-UniRule"/>
</dbReference>
<keyword evidence="14" id="KW-1185">Reference proteome</keyword>
<protein>
    <recommendedName>
        <fullName evidence="9">Thiamine-phosphate synthase</fullName>
        <shortName evidence="9">TP synthase</shortName>
        <shortName evidence="9">TPS</shortName>
        <ecNumber evidence="9">2.5.1.3</ecNumber>
    </recommendedName>
    <alternativeName>
        <fullName evidence="9">Thiamine-phosphate pyrophosphorylase</fullName>
        <shortName evidence="9">TMP pyrophosphorylase</shortName>
        <shortName evidence="9">TMP-PPase</shortName>
    </alternativeName>
</protein>
<accession>D1CBG6</accession>
<evidence type="ECO:0000256" key="1">
    <source>
        <dbReference type="ARBA" id="ARBA00005165"/>
    </source>
</evidence>
<dbReference type="KEGG" id="ttr:Tter_1223"/>
<dbReference type="PANTHER" id="PTHR20857">
    <property type="entry name" value="THIAMINE-PHOSPHATE PYROPHOSPHORYLASE"/>
    <property type="match status" value="1"/>
</dbReference>
<dbReference type="GO" id="GO:0009228">
    <property type="term" value="P:thiamine biosynthetic process"/>
    <property type="evidence" value="ECO:0007669"/>
    <property type="project" value="UniProtKB-KW"/>
</dbReference>
<feature type="binding site" evidence="9">
    <location>
        <position position="73"/>
    </location>
    <ligand>
        <name>Mg(2+)</name>
        <dbReference type="ChEBI" id="CHEBI:18420"/>
    </ligand>
</feature>
<dbReference type="SUPFAM" id="SSF51391">
    <property type="entry name" value="Thiamin phosphate synthase"/>
    <property type="match status" value="1"/>
</dbReference>
<evidence type="ECO:0000256" key="11">
    <source>
        <dbReference type="RuleBase" id="RU004253"/>
    </source>
</evidence>
<comment type="catalytic activity">
    <reaction evidence="7 9 10">
        <text>2-(2-carboxy-4-methylthiazol-5-yl)ethyl phosphate + 4-amino-2-methyl-5-(diphosphooxymethyl)pyrimidine + 2 H(+) = thiamine phosphate + CO2 + diphosphate</text>
        <dbReference type="Rhea" id="RHEA:47848"/>
        <dbReference type="ChEBI" id="CHEBI:15378"/>
        <dbReference type="ChEBI" id="CHEBI:16526"/>
        <dbReference type="ChEBI" id="CHEBI:33019"/>
        <dbReference type="ChEBI" id="CHEBI:37575"/>
        <dbReference type="ChEBI" id="CHEBI:57841"/>
        <dbReference type="ChEBI" id="CHEBI:62890"/>
        <dbReference type="EC" id="2.5.1.3"/>
    </reaction>
</comment>
<name>D1CBG6_THET1</name>
<dbReference type="GO" id="GO:0005737">
    <property type="term" value="C:cytoplasm"/>
    <property type="evidence" value="ECO:0007669"/>
    <property type="project" value="TreeGrafter"/>
</dbReference>
<comment type="similarity">
    <text evidence="9 10">Belongs to the thiamine-phosphate synthase family.</text>
</comment>
<dbReference type="EC" id="2.5.1.3" evidence="9"/>
<dbReference type="AlphaFoldDB" id="D1CBG6"/>
<dbReference type="eggNOG" id="COG0352">
    <property type="taxonomic scope" value="Bacteria"/>
</dbReference>
<comment type="pathway">
    <text evidence="1 9 11">Cofactor biosynthesis; thiamine diphosphate biosynthesis; thiamine phosphate from 4-amino-2-methyl-5-diphosphomethylpyrimidine and 4-methyl-5-(2-phosphoethyl)-thiazole: step 1/1.</text>
</comment>
<evidence type="ECO:0000256" key="4">
    <source>
        <dbReference type="ARBA" id="ARBA00022842"/>
    </source>
</evidence>
<dbReference type="HAMAP" id="MF_00097">
    <property type="entry name" value="TMP_synthase"/>
    <property type="match status" value="1"/>
</dbReference>
<gene>
    <name evidence="9" type="primary">thiE</name>
    <name evidence="13" type="ordered locus">Tter_1223</name>
</gene>
<evidence type="ECO:0000256" key="6">
    <source>
        <dbReference type="ARBA" id="ARBA00047334"/>
    </source>
</evidence>
<dbReference type="Proteomes" id="UP000000323">
    <property type="component" value="Chromosome 1"/>
</dbReference>
<feature type="binding site" evidence="9">
    <location>
        <position position="111"/>
    </location>
    <ligand>
        <name>4-amino-2-methyl-5-(diphosphooxymethyl)pyrimidine</name>
        <dbReference type="ChEBI" id="CHEBI:57841"/>
    </ligand>
</feature>
<dbReference type="RefSeq" id="WP_012875166.1">
    <property type="nucleotide sequence ID" value="NC_013525.1"/>
</dbReference>
<feature type="binding site" evidence="9">
    <location>
        <position position="92"/>
    </location>
    <ligand>
        <name>Mg(2+)</name>
        <dbReference type="ChEBI" id="CHEBI:18420"/>
    </ligand>
</feature>
<dbReference type="UniPathway" id="UPA00060">
    <property type="reaction ID" value="UER00141"/>
</dbReference>
<keyword evidence="2 9" id="KW-0808">Transferase</keyword>
<comment type="function">
    <text evidence="9">Condenses 4-methyl-5-(beta-hydroxyethyl)thiazole monophosphate (THZ-P) and 2-methyl-4-amino-5-hydroxymethyl pyrimidine pyrophosphate (HMP-PP) to form thiamine monophosphate (TMP).</text>
</comment>
<keyword evidence="5 9" id="KW-0784">Thiamine biosynthesis</keyword>
<comment type="catalytic activity">
    <reaction evidence="8 9 10">
        <text>2-[(2R,5Z)-2-carboxy-4-methylthiazol-5(2H)-ylidene]ethyl phosphate + 4-amino-2-methyl-5-(diphosphooxymethyl)pyrimidine + 2 H(+) = thiamine phosphate + CO2 + diphosphate</text>
        <dbReference type="Rhea" id="RHEA:47844"/>
        <dbReference type="ChEBI" id="CHEBI:15378"/>
        <dbReference type="ChEBI" id="CHEBI:16526"/>
        <dbReference type="ChEBI" id="CHEBI:33019"/>
        <dbReference type="ChEBI" id="CHEBI:37575"/>
        <dbReference type="ChEBI" id="CHEBI:57841"/>
        <dbReference type="ChEBI" id="CHEBI:62899"/>
        <dbReference type="EC" id="2.5.1.3"/>
    </reaction>
</comment>
<comment type="catalytic activity">
    <reaction evidence="6 9 10">
        <text>4-methyl-5-(2-phosphooxyethyl)-thiazole + 4-amino-2-methyl-5-(diphosphooxymethyl)pyrimidine + H(+) = thiamine phosphate + diphosphate</text>
        <dbReference type="Rhea" id="RHEA:22328"/>
        <dbReference type="ChEBI" id="CHEBI:15378"/>
        <dbReference type="ChEBI" id="CHEBI:33019"/>
        <dbReference type="ChEBI" id="CHEBI:37575"/>
        <dbReference type="ChEBI" id="CHEBI:57841"/>
        <dbReference type="ChEBI" id="CHEBI:58296"/>
        <dbReference type="EC" id="2.5.1.3"/>
    </reaction>
</comment>
<proteinExistence type="inferred from homology"/>
<dbReference type="OrthoDB" id="9812206at2"/>
<evidence type="ECO:0000256" key="3">
    <source>
        <dbReference type="ARBA" id="ARBA00022723"/>
    </source>
</evidence>
<feature type="binding site" evidence="9">
    <location>
        <position position="72"/>
    </location>
    <ligand>
        <name>4-amino-2-methyl-5-(diphosphooxymethyl)pyrimidine</name>
        <dbReference type="ChEBI" id="CHEBI:57841"/>
    </ligand>
</feature>
<comment type="cofactor">
    <cofactor evidence="9">
        <name>Mg(2+)</name>
        <dbReference type="ChEBI" id="CHEBI:18420"/>
    </cofactor>
    <text evidence="9">Binds 1 Mg(2+) ion per subunit.</text>
</comment>
<evidence type="ECO:0000313" key="13">
    <source>
        <dbReference type="EMBL" id="ACZ42131.1"/>
    </source>
</evidence>
<feature type="domain" description="Thiamine phosphate synthase/TenI" evidence="12">
    <location>
        <begin position="10"/>
        <end position="186"/>
    </location>
</feature>
<dbReference type="GO" id="GO:0004789">
    <property type="term" value="F:thiamine-phosphate diphosphorylase activity"/>
    <property type="evidence" value="ECO:0007669"/>
    <property type="project" value="UniProtKB-UniRule"/>
</dbReference>
<dbReference type="Gene3D" id="3.20.20.70">
    <property type="entry name" value="Aldolase class I"/>
    <property type="match status" value="1"/>
</dbReference>
<evidence type="ECO:0000259" key="12">
    <source>
        <dbReference type="Pfam" id="PF02581"/>
    </source>
</evidence>
<dbReference type="InterPro" id="IPR036206">
    <property type="entry name" value="ThiamineP_synth_sf"/>
</dbReference>
<evidence type="ECO:0000256" key="2">
    <source>
        <dbReference type="ARBA" id="ARBA00022679"/>
    </source>
</evidence>
<dbReference type="STRING" id="525904.Tter_1223"/>
<evidence type="ECO:0000313" key="14">
    <source>
        <dbReference type="Proteomes" id="UP000000323"/>
    </source>
</evidence>
<comment type="caution">
    <text evidence="9">Lacks conserved residue(s) required for the propagation of feature annotation.</text>
</comment>
<keyword evidence="3 9" id="KW-0479">Metal-binding</keyword>
<keyword evidence="4 9" id="KW-0460">Magnesium</keyword>